<gene>
    <name evidence="2" type="ORF">SAMN04488103_11036</name>
</gene>
<keyword evidence="1" id="KW-1133">Transmembrane helix</keyword>
<dbReference type="AlphaFoldDB" id="A0A1H8KYM0"/>
<evidence type="ECO:0000256" key="1">
    <source>
        <dbReference type="SAM" id="Phobius"/>
    </source>
</evidence>
<feature type="transmembrane region" description="Helical" evidence="1">
    <location>
        <begin position="34"/>
        <end position="50"/>
    </location>
</feature>
<dbReference type="STRING" id="933059.SAMN04488103_11036"/>
<keyword evidence="3" id="KW-1185">Reference proteome</keyword>
<name>A0A1H8KYM0_9RHOB</name>
<keyword evidence="1" id="KW-0812">Transmembrane</keyword>
<dbReference type="Proteomes" id="UP000198761">
    <property type="component" value="Unassembled WGS sequence"/>
</dbReference>
<dbReference type="EMBL" id="FOCE01000010">
    <property type="protein sequence ID" value="SEN97959.1"/>
    <property type="molecule type" value="Genomic_DNA"/>
</dbReference>
<reference evidence="2 3" key="1">
    <citation type="submission" date="2016-10" db="EMBL/GenBank/DDBJ databases">
        <authorList>
            <person name="de Groot N.N."/>
        </authorList>
    </citation>
    <scope>NUCLEOTIDE SEQUENCE [LARGE SCALE GENOMIC DNA]</scope>
    <source>
        <strain evidence="2 3">DSM 3857</strain>
    </source>
</reference>
<organism evidence="2 3">
    <name type="scientific">Gemmobacter aquatilis</name>
    <dbReference type="NCBI Taxonomy" id="933059"/>
    <lineage>
        <taxon>Bacteria</taxon>
        <taxon>Pseudomonadati</taxon>
        <taxon>Pseudomonadota</taxon>
        <taxon>Alphaproteobacteria</taxon>
        <taxon>Rhodobacterales</taxon>
        <taxon>Paracoccaceae</taxon>
        <taxon>Gemmobacter</taxon>
    </lineage>
</organism>
<accession>A0A1H8KYM0</accession>
<proteinExistence type="predicted"/>
<protein>
    <recommendedName>
        <fullName evidence="4">50S ribosomal protein L35</fullName>
    </recommendedName>
</protein>
<sequence>MNPDLFLVIGIILGVLSLPPMLSALSEGRAPRVAAILVLIAGALIVTAFTKKPGGYTVRDIPTAFYQVIGDLRH</sequence>
<dbReference type="RefSeq" id="WP_091302962.1">
    <property type="nucleotide sequence ID" value="NZ_FOCE01000010.1"/>
</dbReference>
<evidence type="ECO:0000313" key="2">
    <source>
        <dbReference type="EMBL" id="SEN97959.1"/>
    </source>
</evidence>
<keyword evidence="1" id="KW-0472">Membrane</keyword>
<evidence type="ECO:0008006" key="4">
    <source>
        <dbReference type="Google" id="ProtNLM"/>
    </source>
</evidence>
<evidence type="ECO:0000313" key="3">
    <source>
        <dbReference type="Proteomes" id="UP000198761"/>
    </source>
</evidence>